<feature type="transmembrane region" description="Helical" evidence="7">
    <location>
        <begin position="68"/>
        <end position="88"/>
    </location>
</feature>
<feature type="transmembrane region" description="Helical" evidence="7">
    <location>
        <begin position="336"/>
        <end position="359"/>
    </location>
</feature>
<keyword evidence="4 7" id="KW-0812">Transmembrane</keyword>
<evidence type="ECO:0000256" key="1">
    <source>
        <dbReference type="ARBA" id="ARBA00004651"/>
    </source>
</evidence>
<dbReference type="Gene3D" id="1.20.1250.20">
    <property type="entry name" value="MFS general substrate transporter like domains"/>
    <property type="match status" value="1"/>
</dbReference>
<comment type="caution">
    <text evidence="9">The sequence shown here is derived from an EMBL/GenBank/DDBJ whole genome shotgun (WGS) entry which is preliminary data.</text>
</comment>
<gene>
    <name evidence="9" type="ORF">JHK64_02385</name>
</gene>
<dbReference type="GO" id="GO:0005886">
    <property type="term" value="C:plasma membrane"/>
    <property type="evidence" value="ECO:0007669"/>
    <property type="project" value="UniProtKB-SubCell"/>
</dbReference>
<keyword evidence="3" id="KW-1003">Cell membrane</keyword>
<reference evidence="9 10" key="1">
    <citation type="journal article" date="2021" name="Int. J. Syst. Evol. Microbiol.">
        <title>Streptococcus vicugnae sp. nov., isolated from faeces of alpacas (Vicugna pacos) and cattle (Bos taurus), Streptococcus zalophi sp. nov., and Streptococcus pacificus sp. nov., isolated from respiratory tract of California sea lions (Zalophus californianus).</title>
        <authorList>
            <person name="Volokhov D.V."/>
            <person name="Zagorodnyaya T.A."/>
            <person name="Shen Z."/>
            <person name="Blom J."/>
            <person name="Furtak V.A."/>
            <person name="Eisenberg T."/>
            <person name="Fan P."/>
            <person name="Jeong K.C."/>
            <person name="Gao Y."/>
            <person name="Zhang S."/>
            <person name="Amselle M."/>
        </authorList>
    </citation>
    <scope>NUCLEOTIDE SEQUENCE [LARGE SCALE GENOMIC DNA]</scope>
    <source>
        <strain evidence="10">CSL7508-lung</strain>
    </source>
</reference>
<evidence type="ECO:0000259" key="8">
    <source>
        <dbReference type="PROSITE" id="PS50850"/>
    </source>
</evidence>
<dbReference type="Proteomes" id="UP000644875">
    <property type="component" value="Unassembled WGS sequence"/>
</dbReference>
<feature type="transmembrane region" description="Helical" evidence="7">
    <location>
        <begin position="217"/>
        <end position="242"/>
    </location>
</feature>
<organism evidence="9 10">
    <name type="scientific">Streptococcus zalophi</name>
    <dbReference type="NCBI Taxonomy" id="640031"/>
    <lineage>
        <taxon>Bacteria</taxon>
        <taxon>Bacillati</taxon>
        <taxon>Bacillota</taxon>
        <taxon>Bacilli</taxon>
        <taxon>Lactobacillales</taxon>
        <taxon>Streptococcaceae</taxon>
        <taxon>Streptococcus</taxon>
    </lineage>
</organism>
<protein>
    <submittedName>
        <fullName evidence="9">MFS transporter</fullName>
    </submittedName>
</protein>
<dbReference type="GO" id="GO:0022857">
    <property type="term" value="F:transmembrane transporter activity"/>
    <property type="evidence" value="ECO:0007669"/>
    <property type="project" value="InterPro"/>
</dbReference>
<dbReference type="PANTHER" id="PTHR43266">
    <property type="entry name" value="MACROLIDE-EFFLUX PROTEIN"/>
    <property type="match status" value="1"/>
</dbReference>
<feature type="transmembrane region" description="Helical" evidence="7">
    <location>
        <begin position="162"/>
        <end position="181"/>
    </location>
</feature>
<dbReference type="AlphaFoldDB" id="A0A934P9H7"/>
<feature type="transmembrane region" description="Helical" evidence="7">
    <location>
        <begin position="248"/>
        <end position="268"/>
    </location>
</feature>
<dbReference type="SUPFAM" id="SSF103473">
    <property type="entry name" value="MFS general substrate transporter"/>
    <property type="match status" value="1"/>
</dbReference>
<dbReference type="PROSITE" id="PS50850">
    <property type="entry name" value="MFS"/>
    <property type="match status" value="1"/>
</dbReference>
<feature type="transmembrane region" description="Helical" evidence="7">
    <location>
        <begin position="36"/>
        <end position="56"/>
    </location>
</feature>
<evidence type="ECO:0000256" key="7">
    <source>
        <dbReference type="SAM" id="Phobius"/>
    </source>
</evidence>
<feature type="transmembrane region" description="Helical" evidence="7">
    <location>
        <begin position="94"/>
        <end position="117"/>
    </location>
</feature>
<dbReference type="CDD" id="cd06173">
    <property type="entry name" value="MFS_MefA_like"/>
    <property type="match status" value="1"/>
</dbReference>
<dbReference type="InterPro" id="IPR036259">
    <property type="entry name" value="MFS_trans_sf"/>
</dbReference>
<feature type="transmembrane region" description="Helical" evidence="7">
    <location>
        <begin position="275"/>
        <end position="293"/>
    </location>
</feature>
<dbReference type="Pfam" id="PF07690">
    <property type="entry name" value="MFS_1"/>
    <property type="match status" value="1"/>
</dbReference>
<feature type="transmembrane region" description="Helical" evidence="7">
    <location>
        <begin position="138"/>
        <end position="156"/>
    </location>
</feature>
<dbReference type="EMBL" id="JAENBP010000002">
    <property type="protein sequence ID" value="MBJ8349482.1"/>
    <property type="molecule type" value="Genomic_DNA"/>
</dbReference>
<evidence type="ECO:0000256" key="5">
    <source>
        <dbReference type="ARBA" id="ARBA00022989"/>
    </source>
</evidence>
<feature type="transmembrane region" description="Helical" evidence="7">
    <location>
        <begin position="299"/>
        <end position="324"/>
    </location>
</feature>
<evidence type="ECO:0000256" key="2">
    <source>
        <dbReference type="ARBA" id="ARBA00022448"/>
    </source>
</evidence>
<sequence length="428" mass="46615">MKHFMKIWIGQLISNIGSGMTAFALSVYVYQLTGSVASVSLVTLLAYFPTILLNPLGGVLADRYDRRLLMICGDLFSAFGLLFILINMQVGNTGLWPIIIGVTINAVFVSLLDPAYGATVTDLLTKEEYSKASGLVQIARNVKYLISPALAGLLLTTFDIKLILILDILTIVVTVSIVSMVRKQIANAKPRQEQLSFKQELKEGLAYLLKDKGVRQLVLLMALMCFFIGFIQIALTPMLLAIDSIKTAGLIQTLSAFGMLLSSVVISVIGIKKHYFRLLILSLVFCGLFMSLIGLSTSIIFILSVTLLFFATLPIVNTCADFLIRIQMPNEVQGRIWGLISFLTQIGYVIAYLISGILADKLFEPLMAKNGLLASSLGQVIGTGKGRGLGLMIIVMGVLMLLVALFLSRGKAITSLEKMPQQSMPTSL</sequence>
<evidence type="ECO:0000313" key="9">
    <source>
        <dbReference type="EMBL" id="MBJ8349482.1"/>
    </source>
</evidence>
<proteinExistence type="predicted"/>
<name>A0A934P9H7_9STRE</name>
<dbReference type="RefSeq" id="WP_199567406.1">
    <property type="nucleotide sequence ID" value="NZ_JAENBP010000002.1"/>
</dbReference>
<evidence type="ECO:0000256" key="4">
    <source>
        <dbReference type="ARBA" id="ARBA00022692"/>
    </source>
</evidence>
<keyword evidence="10" id="KW-1185">Reference proteome</keyword>
<comment type="subcellular location">
    <subcellularLocation>
        <location evidence="1">Cell membrane</location>
        <topology evidence="1">Multi-pass membrane protein</topology>
    </subcellularLocation>
</comment>
<dbReference type="PANTHER" id="PTHR43266:SF2">
    <property type="entry name" value="MAJOR FACILITATOR SUPERFAMILY (MFS) PROFILE DOMAIN-CONTAINING PROTEIN"/>
    <property type="match status" value="1"/>
</dbReference>
<accession>A0A934P9H7</accession>
<feature type="transmembrane region" description="Helical" evidence="7">
    <location>
        <begin position="12"/>
        <end position="30"/>
    </location>
</feature>
<evidence type="ECO:0000256" key="3">
    <source>
        <dbReference type="ARBA" id="ARBA00022475"/>
    </source>
</evidence>
<keyword evidence="5 7" id="KW-1133">Transmembrane helix</keyword>
<feature type="transmembrane region" description="Helical" evidence="7">
    <location>
        <begin position="389"/>
        <end position="408"/>
    </location>
</feature>
<evidence type="ECO:0000256" key="6">
    <source>
        <dbReference type="ARBA" id="ARBA00023136"/>
    </source>
</evidence>
<keyword evidence="2" id="KW-0813">Transport</keyword>
<keyword evidence="6 7" id="KW-0472">Membrane</keyword>
<dbReference type="InterPro" id="IPR011701">
    <property type="entry name" value="MFS"/>
</dbReference>
<dbReference type="InterPro" id="IPR020846">
    <property type="entry name" value="MFS_dom"/>
</dbReference>
<evidence type="ECO:0000313" key="10">
    <source>
        <dbReference type="Proteomes" id="UP000644875"/>
    </source>
</evidence>
<feature type="domain" description="Major facilitator superfamily (MFS) profile" evidence="8">
    <location>
        <begin position="3"/>
        <end position="412"/>
    </location>
</feature>